<protein>
    <submittedName>
        <fullName evidence="1">Uncharacterized protein</fullName>
    </submittedName>
</protein>
<proteinExistence type="predicted"/>
<sequence length="123" mass="14138">MTIRGGHYRISDDIHEVGPIGATSCQSPSELCLTGVKGHLPKPGNRSKTHLLSLQEHAFLENDVIIYQERKLYLIPTKSDHKNIRHKFSPGVARKWPSKCQQLKKFSWKTTWSKFTEKKLTQI</sequence>
<dbReference type="HOGENOM" id="CLU_2018091_0_0_1"/>
<dbReference type="EnsemblMetazoa" id="SMAR006804-RA">
    <property type="protein sequence ID" value="SMAR006804-PA"/>
    <property type="gene ID" value="SMAR006804"/>
</dbReference>
<evidence type="ECO:0000313" key="2">
    <source>
        <dbReference type="Proteomes" id="UP000014500"/>
    </source>
</evidence>
<reference evidence="1" key="2">
    <citation type="submission" date="2015-02" db="UniProtKB">
        <authorList>
            <consortium name="EnsemblMetazoa"/>
        </authorList>
    </citation>
    <scope>IDENTIFICATION</scope>
</reference>
<dbReference type="Proteomes" id="UP000014500">
    <property type="component" value="Unassembled WGS sequence"/>
</dbReference>
<name>T1IZW6_STRMM</name>
<keyword evidence="2" id="KW-1185">Reference proteome</keyword>
<accession>T1IZW6</accession>
<dbReference type="EMBL" id="JH431728">
    <property type="status" value="NOT_ANNOTATED_CDS"/>
    <property type="molecule type" value="Genomic_DNA"/>
</dbReference>
<reference evidence="2" key="1">
    <citation type="submission" date="2011-05" db="EMBL/GenBank/DDBJ databases">
        <authorList>
            <person name="Richards S.R."/>
            <person name="Qu J."/>
            <person name="Jiang H."/>
            <person name="Jhangiani S.N."/>
            <person name="Agravi P."/>
            <person name="Goodspeed R."/>
            <person name="Gross S."/>
            <person name="Mandapat C."/>
            <person name="Jackson L."/>
            <person name="Mathew T."/>
            <person name="Pu L."/>
            <person name="Thornton R."/>
            <person name="Saada N."/>
            <person name="Wilczek-Boney K.B."/>
            <person name="Lee S."/>
            <person name="Kovar C."/>
            <person name="Wu Y."/>
            <person name="Scherer S.E."/>
            <person name="Worley K.C."/>
            <person name="Muzny D.M."/>
            <person name="Gibbs R."/>
        </authorList>
    </citation>
    <scope>NUCLEOTIDE SEQUENCE</scope>
    <source>
        <strain evidence="2">Brora</strain>
    </source>
</reference>
<evidence type="ECO:0000313" key="1">
    <source>
        <dbReference type="EnsemblMetazoa" id="SMAR006804-PA"/>
    </source>
</evidence>
<organism evidence="1 2">
    <name type="scientific">Strigamia maritima</name>
    <name type="common">European centipede</name>
    <name type="synonym">Geophilus maritimus</name>
    <dbReference type="NCBI Taxonomy" id="126957"/>
    <lineage>
        <taxon>Eukaryota</taxon>
        <taxon>Metazoa</taxon>
        <taxon>Ecdysozoa</taxon>
        <taxon>Arthropoda</taxon>
        <taxon>Myriapoda</taxon>
        <taxon>Chilopoda</taxon>
        <taxon>Pleurostigmophora</taxon>
        <taxon>Geophilomorpha</taxon>
        <taxon>Linotaeniidae</taxon>
        <taxon>Strigamia</taxon>
    </lineage>
</organism>
<dbReference type="AlphaFoldDB" id="T1IZW6"/>